<gene>
    <name evidence="1" type="ORF">EBB45_07960</name>
</gene>
<dbReference type="InterPro" id="IPR026952">
    <property type="entry name" value="WVELL"/>
</dbReference>
<evidence type="ECO:0008006" key="3">
    <source>
        <dbReference type="Google" id="ProtNLM"/>
    </source>
</evidence>
<organism evidence="1 2">
    <name type="scientific">Lysinibacillus composti</name>
    <dbReference type="NCBI Taxonomy" id="720633"/>
    <lineage>
        <taxon>Bacteria</taxon>
        <taxon>Bacillati</taxon>
        <taxon>Bacillota</taxon>
        <taxon>Bacilli</taxon>
        <taxon>Bacillales</taxon>
        <taxon>Bacillaceae</taxon>
        <taxon>Lysinibacillus</taxon>
    </lineage>
</organism>
<reference evidence="1 2" key="1">
    <citation type="journal article" date="2013" name="J. Microbiol.">
        <title>Lysinibacillus chungkukjangi sp. nov., isolated from Chungkukjang, Korean fermented soybean food.</title>
        <authorList>
            <person name="Kim S.J."/>
            <person name="Jang Y.H."/>
            <person name="Hamada M."/>
            <person name="Ahn J.H."/>
            <person name="Weon H.Y."/>
            <person name="Suzuki K."/>
            <person name="Whang K.S."/>
            <person name="Kwon S.W."/>
        </authorList>
    </citation>
    <scope>NUCLEOTIDE SEQUENCE [LARGE SCALE GENOMIC DNA]</scope>
    <source>
        <strain evidence="1 2">MCCC 1A12701</strain>
    </source>
</reference>
<dbReference type="AlphaFoldDB" id="A0A3N9UGI4"/>
<accession>A0A3N9UGI4</accession>
<protein>
    <recommendedName>
        <fullName evidence="3">WVELL protein</fullName>
    </recommendedName>
</protein>
<sequence>MNTNTFIDKLTQELSEKNPYLSVNKARTWIELLWSDFESTYAKAGYDYRGGEYTEKIIRQWIASYGDKIHEFAGRNPKYSHLLDENDDDIIQ</sequence>
<evidence type="ECO:0000313" key="2">
    <source>
        <dbReference type="Proteomes" id="UP000274033"/>
    </source>
</evidence>
<proteinExistence type="predicted"/>
<dbReference type="RefSeq" id="WP_124763940.1">
    <property type="nucleotide sequence ID" value="NZ_JAFBDY010000004.1"/>
</dbReference>
<comment type="caution">
    <text evidence="1">The sequence shown here is derived from an EMBL/GenBank/DDBJ whole genome shotgun (WGS) entry which is preliminary data.</text>
</comment>
<keyword evidence="2" id="KW-1185">Reference proteome</keyword>
<dbReference type="EMBL" id="RRCT01000005">
    <property type="protein sequence ID" value="RQW75283.1"/>
    <property type="molecule type" value="Genomic_DNA"/>
</dbReference>
<dbReference type="Pfam" id="PF14043">
    <property type="entry name" value="WVELL"/>
    <property type="match status" value="1"/>
</dbReference>
<name>A0A3N9UGI4_9BACI</name>
<dbReference type="OrthoDB" id="2361637at2"/>
<evidence type="ECO:0000313" key="1">
    <source>
        <dbReference type="EMBL" id="RQW75283.1"/>
    </source>
</evidence>
<dbReference type="Proteomes" id="UP000274033">
    <property type="component" value="Unassembled WGS sequence"/>
</dbReference>